<reference evidence="1" key="1">
    <citation type="journal article" date="2021" name="Proc. Natl. Acad. Sci. U.S.A.">
        <title>A Catalog of Tens of Thousands of Viruses from Human Metagenomes Reveals Hidden Associations with Chronic Diseases.</title>
        <authorList>
            <person name="Tisza M.J."/>
            <person name="Buck C.B."/>
        </authorList>
    </citation>
    <scope>NUCLEOTIDE SEQUENCE</scope>
    <source>
        <strain evidence="1">CtqPn17</strain>
    </source>
</reference>
<organism evidence="1">
    <name type="scientific">Caudovirales sp. ctqPn17</name>
    <dbReference type="NCBI Taxonomy" id="2825772"/>
    <lineage>
        <taxon>Viruses</taxon>
        <taxon>Duplodnaviria</taxon>
        <taxon>Heunggongvirae</taxon>
        <taxon>Uroviricota</taxon>
        <taxon>Caudoviricetes</taxon>
    </lineage>
</organism>
<name>A0A8S5QEA6_9CAUD</name>
<protein>
    <submittedName>
        <fullName evidence="1">Uncharacterized protein</fullName>
    </submittedName>
</protein>
<evidence type="ECO:0000313" key="1">
    <source>
        <dbReference type="EMBL" id="DAE17622.1"/>
    </source>
</evidence>
<accession>A0A8S5QEA6</accession>
<proteinExistence type="predicted"/>
<sequence length="68" mass="8070">MLLSRDRTHAYTHAYDRACVYARRYCARVTRYNGRCDPTIPLVFCEILWISFTRKWGLTASRACARYC</sequence>
<dbReference type="EMBL" id="BK015642">
    <property type="protein sequence ID" value="DAE17622.1"/>
    <property type="molecule type" value="Genomic_DNA"/>
</dbReference>